<gene>
    <name evidence="2" type="ORF">ASPGLDRAFT_22158</name>
</gene>
<reference evidence="3" key="1">
    <citation type="journal article" date="2017" name="Genome Biol.">
        <title>Comparative genomics reveals high biological diversity and specific adaptations in the industrially and medically important fungal genus Aspergillus.</title>
        <authorList>
            <person name="de Vries R.P."/>
            <person name="Riley R."/>
            <person name="Wiebenga A."/>
            <person name="Aguilar-Osorio G."/>
            <person name="Amillis S."/>
            <person name="Uchima C.A."/>
            <person name="Anderluh G."/>
            <person name="Asadollahi M."/>
            <person name="Askin M."/>
            <person name="Barry K."/>
            <person name="Battaglia E."/>
            <person name="Bayram O."/>
            <person name="Benocci T."/>
            <person name="Braus-Stromeyer S.A."/>
            <person name="Caldana C."/>
            <person name="Canovas D."/>
            <person name="Cerqueira G.C."/>
            <person name="Chen F."/>
            <person name="Chen W."/>
            <person name="Choi C."/>
            <person name="Clum A."/>
            <person name="Dos Santos R.A."/>
            <person name="Damasio A.R."/>
            <person name="Diallinas G."/>
            <person name="Emri T."/>
            <person name="Fekete E."/>
            <person name="Flipphi M."/>
            <person name="Freyberg S."/>
            <person name="Gallo A."/>
            <person name="Gournas C."/>
            <person name="Habgood R."/>
            <person name="Hainaut M."/>
            <person name="Harispe M.L."/>
            <person name="Henrissat B."/>
            <person name="Hilden K.S."/>
            <person name="Hope R."/>
            <person name="Hossain A."/>
            <person name="Karabika E."/>
            <person name="Karaffa L."/>
            <person name="Karanyi Z."/>
            <person name="Krasevec N."/>
            <person name="Kuo A."/>
            <person name="Kusch H."/>
            <person name="LaButti K."/>
            <person name="Lagendijk E.L."/>
            <person name="Lapidus A."/>
            <person name="Levasseur A."/>
            <person name="Lindquist E."/>
            <person name="Lipzen A."/>
            <person name="Logrieco A.F."/>
            <person name="MacCabe A."/>
            <person name="Maekelae M.R."/>
            <person name="Malavazi I."/>
            <person name="Melin P."/>
            <person name="Meyer V."/>
            <person name="Mielnichuk N."/>
            <person name="Miskei M."/>
            <person name="Molnar A.P."/>
            <person name="Mule G."/>
            <person name="Ngan C.Y."/>
            <person name="Orejas M."/>
            <person name="Orosz E."/>
            <person name="Ouedraogo J.P."/>
            <person name="Overkamp K.M."/>
            <person name="Park H.-S."/>
            <person name="Perrone G."/>
            <person name="Piumi F."/>
            <person name="Punt P.J."/>
            <person name="Ram A.F."/>
            <person name="Ramon A."/>
            <person name="Rauscher S."/>
            <person name="Record E."/>
            <person name="Riano-Pachon D.M."/>
            <person name="Robert V."/>
            <person name="Roehrig J."/>
            <person name="Ruller R."/>
            <person name="Salamov A."/>
            <person name="Salih N.S."/>
            <person name="Samson R.A."/>
            <person name="Sandor E."/>
            <person name="Sanguinetti M."/>
            <person name="Schuetze T."/>
            <person name="Sepcic K."/>
            <person name="Shelest E."/>
            <person name="Sherlock G."/>
            <person name="Sophianopoulou V."/>
            <person name="Squina F.M."/>
            <person name="Sun H."/>
            <person name="Susca A."/>
            <person name="Todd R.B."/>
            <person name="Tsang A."/>
            <person name="Unkles S.E."/>
            <person name="van de Wiele N."/>
            <person name="van Rossen-Uffink D."/>
            <person name="Oliveira J.V."/>
            <person name="Vesth T.C."/>
            <person name="Visser J."/>
            <person name="Yu J.-H."/>
            <person name="Zhou M."/>
            <person name="Andersen M.R."/>
            <person name="Archer D.B."/>
            <person name="Baker S.E."/>
            <person name="Benoit I."/>
            <person name="Brakhage A.A."/>
            <person name="Braus G.H."/>
            <person name="Fischer R."/>
            <person name="Frisvad J.C."/>
            <person name="Goldman G.H."/>
            <person name="Houbraken J."/>
            <person name="Oakley B."/>
            <person name="Pocsi I."/>
            <person name="Scazzocchio C."/>
            <person name="Seiboth B."/>
            <person name="vanKuyk P.A."/>
            <person name="Wortman J."/>
            <person name="Dyer P.S."/>
            <person name="Grigoriev I.V."/>
        </authorList>
    </citation>
    <scope>NUCLEOTIDE SEQUENCE [LARGE SCALE GENOMIC DNA]</scope>
    <source>
        <strain evidence="3">CBS 516.65</strain>
    </source>
</reference>
<accession>A0A1L9VXL4</accession>
<feature type="transmembrane region" description="Helical" evidence="1">
    <location>
        <begin position="90"/>
        <end position="115"/>
    </location>
</feature>
<evidence type="ECO:0000313" key="3">
    <source>
        <dbReference type="Proteomes" id="UP000184300"/>
    </source>
</evidence>
<feature type="transmembrane region" description="Helical" evidence="1">
    <location>
        <begin position="34"/>
        <end position="55"/>
    </location>
</feature>
<dbReference type="GeneID" id="34459419"/>
<dbReference type="AlphaFoldDB" id="A0A1L9VXL4"/>
<keyword evidence="1" id="KW-0812">Transmembrane</keyword>
<proteinExistence type="predicted"/>
<protein>
    <submittedName>
        <fullName evidence="2">Uncharacterized protein</fullName>
    </submittedName>
</protein>
<evidence type="ECO:0000256" key="1">
    <source>
        <dbReference type="SAM" id="Phobius"/>
    </source>
</evidence>
<keyword evidence="1" id="KW-0472">Membrane</keyword>
<name>A0A1L9VXL4_ASPGL</name>
<keyword evidence="3" id="KW-1185">Reference proteome</keyword>
<dbReference type="VEuPathDB" id="FungiDB:ASPGLDRAFT_22158"/>
<dbReference type="RefSeq" id="XP_022405339.1">
    <property type="nucleotide sequence ID" value="XM_022543158.1"/>
</dbReference>
<sequence length="163" mass="19162">MAMSLRSLLLISFLILCYFYPSFALDIASIVFFTPVILLFMYLSFEHFVFLMTYLRQHEARVQNPLPRVVYVRERTNNTERALQCVLSEVWLYILWFFTILFVLFYGIALCWWIGLKLIYTPRRRGGEMQSVSVNADTSLIKRACANRARREQLRPTIGNLSG</sequence>
<keyword evidence="1" id="KW-1133">Transmembrane helix</keyword>
<dbReference type="EMBL" id="KV878889">
    <property type="protein sequence ID" value="OJJ88663.1"/>
    <property type="molecule type" value="Genomic_DNA"/>
</dbReference>
<organism evidence="2 3">
    <name type="scientific">Aspergillus glaucus CBS 516.65</name>
    <dbReference type="NCBI Taxonomy" id="1160497"/>
    <lineage>
        <taxon>Eukaryota</taxon>
        <taxon>Fungi</taxon>
        <taxon>Dikarya</taxon>
        <taxon>Ascomycota</taxon>
        <taxon>Pezizomycotina</taxon>
        <taxon>Eurotiomycetes</taxon>
        <taxon>Eurotiomycetidae</taxon>
        <taxon>Eurotiales</taxon>
        <taxon>Aspergillaceae</taxon>
        <taxon>Aspergillus</taxon>
        <taxon>Aspergillus subgen. Aspergillus</taxon>
    </lineage>
</organism>
<dbReference type="Proteomes" id="UP000184300">
    <property type="component" value="Unassembled WGS sequence"/>
</dbReference>
<evidence type="ECO:0000313" key="2">
    <source>
        <dbReference type="EMBL" id="OJJ88663.1"/>
    </source>
</evidence>